<proteinExistence type="predicted"/>
<sequence>MDSINANQAEPNHQDLIGEDAVRKIREFVDSTSGCFFCTSDAAGGPGDARPMTALQVDELGNLWFISASDSLKNQELAADPSATLYFQGSAHSEFMHLEGIATVSRDPAKIKELWSFTMKTWFTGGEDDPRITVIKFAPTYGYYWDTKHGKAVASVKMLIGAVIGKTLDDSIEGRLDL</sequence>
<feature type="domain" description="General stress protein FMN-binding split barrel" evidence="1">
    <location>
        <begin position="20"/>
        <end position="169"/>
    </location>
</feature>
<dbReference type="OrthoDB" id="1432662at2"/>
<dbReference type="InterPro" id="IPR012349">
    <property type="entry name" value="Split_barrel_FMN-bd"/>
</dbReference>
<dbReference type="PANTHER" id="PTHR34818:SF1">
    <property type="entry name" value="PROTEIN BLI-3"/>
    <property type="match status" value="1"/>
</dbReference>
<gene>
    <name evidence="2" type="ORF">SAMN05192549_10652</name>
</gene>
<dbReference type="RefSeq" id="WP_072785598.1">
    <property type="nucleotide sequence ID" value="NZ_FRCX01000006.1"/>
</dbReference>
<dbReference type="PANTHER" id="PTHR34818">
    <property type="entry name" value="PROTEIN BLI-3"/>
    <property type="match status" value="1"/>
</dbReference>
<evidence type="ECO:0000313" key="2">
    <source>
        <dbReference type="EMBL" id="SHN23721.1"/>
    </source>
</evidence>
<reference evidence="3" key="1">
    <citation type="submission" date="2016-11" db="EMBL/GenBank/DDBJ databases">
        <authorList>
            <person name="Varghese N."/>
            <person name="Submissions S."/>
        </authorList>
    </citation>
    <scope>NUCLEOTIDE SEQUENCE [LARGE SCALE GENOMIC DNA]</scope>
    <source>
        <strain evidence="3">Sac-22</strain>
    </source>
</reference>
<dbReference type="Gene3D" id="2.30.110.10">
    <property type="entry name" value="Electron Transport, Fmn-binding Protein, Chain A"/>
    <property type="match status" value="1"/>
</dbReference>
<dbReference type="EMBL" id="FRCX01000006">
    <property type="protein sequence ID" value="SHN23721.1"/>
    <property type="molecule type" value="Genomic_DNA"/>
</dbReference>
<dbReference type="SUPFAM" id="SSF50475">
    <property type="entry name" value="FMN-binding split barrel"/>
    <property type="match status" value="1"/>
</dbReference>
<dbReference type="Proteomes" id="UP000184339">
    <property type="component" value="Unassembled WGS sequence"/>
</dbReference>
<dbReference type="InterPro" id="IPR038725">
    <property type="entry name" value="YdaG_split_barrel_FMN-bd"/>
</dbReference>
<organism evidence="2 3">
    <name type="scientific">Duganella sacchari</name>
    <dbReference type="NCBI Taxonomy" id="551987"/>
    <lineage>
        <taxon>Bacteria</taxon>
        <taxon>Pseudomonadati</taxon>
        <taxon>Pseudomonadota</taxon>
        <taxon>Betaproteobacteria</taxon>
        <taxon>Burkholderiales</taxon>
        <taxon>Oxalobacteraceae</taxon>
        <taxon>Telluria group</taxon>
        <taxon>Duganella</taxon>
    </lineage>
</organism>
<dbReference type="AlphaFoldDB" id="A0A1M7Q0P4"/>
<evidence type="ECO:0000313" key="3">
    <source>
        <dbReference type="Proteomes" id="UP000184339"/>
    </source>
</evidence>
<dbReference type="InterPro" id="IPR052917">
    <property type="entry name" value="Stress-Dev_Protein"/>
</dbReference>
<dbReference type="STRING" id="551987.SAMN05192549_10652"/>
<dbReference type="Pfam" id="PF16242">
    <property type="entry name" value="Pyrid_ox_like"/>
    <property type="match status" value="1"/>
</dbReference>
<keyword evidence="3" id="KW-1185">Reference proteome</keyword>
<protein>
    <submittedName>
        <fullName evidence="2">General stress protein 26</fullName>
    </submittedName>
</protein>
<accession>A0A1M7Q0P4</accession>
<evidence type="ECO:0000259" key="1">
    <source>
        <dbReference type="Pfam" id="PF16242"/>
    </source>
</evidence>
<name>A0A1M7Q0P4_9BURK</name>